<feature type="compositionally biased region" description="Basic and acidic residues" evidence="1">
    <location>
        <begin position="97"/>
        <end position="107"/>
    </location>
</feature>
<feature type="region of interest" description="Disordered" evidence="1">
    <location>
        <begin position="97"/>
        <end position="130"/>
    </location>
</feature>
<sequence>MDFYNVSSILSMFSLLRCAPNLQQLETKPASHQRPRREAPPRRAQVAAACPQREGHTTRAPGAWVGLQWPRPPGPNWRAVVRRANDVHHEEEVYGRVANAKRDEHGDTAVGRRRRDQKRRERYEKEGSVH</sequence>
<keyword evidence="3" id="KW-1185">Reference proteome</keyword>
<evidence type="ECO:0000256" key="1">
    <source>
        <dbReference type="SAM" id="MobiDB-lite"/>
    </source>
</evidence>
<evidence type="ECO:0000313" key="2">
    <source>
        <dbReference type="EMBL" id="RLN07198.1"/>
    </source>
</evidence>
<feature type="compositionally biased region" description="Basic and acidic residues" evidence="1">
    <location>
        <begin position="118"/>
        <end position="130"/>
    </location>
</feature>
<gene>
    <name evidence="2" type="ORF">C2845_PM11G02510</name>
</gene>
<dbReference type="AlphaFoldDB" id="A0A3L6RNA4"/>
<comment type="caution">
    <text evidence="2">The sequence shown here is derived from an EMBL/GenBank/DDBJ whole genome shotgun (WGS) entry which is preliminary data.</text>
</comment>
<protein>
    <submittedName>
        <fullName evidence="2">Uncharacterized protein</fullName>
    </submittedName>
</protein>
<accession>A0A3L6RNA4</accession>
<evidence type="ECO:0000313" key="3">
    <source>
        <dbReference type="Proteomes" id="UP000275267"/>
    </source>
</evidence>
<name>A0A3L6RNA4_PANMI</name>
<feature type="region of interest" description="Disordered" evidence="1">
    <location>
        <begin position="25"/>
        <end position="69"/>
    </location>
</feature>
<dbReference type="Proteomes" id="UP000275267">
    <property type="component" value="Unassembled WGS sequence"/>
</dbReference>
<reference evidence="3" key="1">
    <citation type="journal article" date="2019" name="Nat. Commun.">
        <title>The genome of broomcorn millet.</title>
        <authorList>
            <person name="Zou C."/>
            <person name="Miki D."/>
            <person name="Li D."/>
            <person name="Tang Q."/>
            <person name="Xiao L."/>
            <person name="Rajput S."/>
            <person name="Deng P."/>
            <person name="Jia W."/>
            <person name="Huang R."/>
            <person name="Zhang M."/>
            <person name="Sun Y."/>
            <person name="Hu J."/>
            <person name="Fu X."/>
            <person name="Schnable P.S."/>
            <person name="Li F."/>
            <person name="Zhang H."/>
            <person name="Feng B."/>
            <person name="Zhu X."/>
            <person name="Liu R."/>
            <person name="Schnable J.C."/>
            <person name="Zhu J.-K."/>
            <person name="Zhang H."/>
        </authorList>
    </citation>
    <scope>NUCLEOTIDE SEQUENCE [LARGE SCALE GENOMIC DNA]</scope>
</reference>
<proteinExistence type="predicted"/>
<organism evidence="2 3">
    <name type="scientific">Panicum miliaceum</name>
    <name type="common">Proso millet</name>
    <name type="synonym">Broomcorn millet</name>
    <dbReference type="NCBI Taxonomy" id="4540"/>
    <lineage>
        <taxon>Eukaryota</taxon>
        <taxon>Viridiplantae</taxon>
        <taxon>Streptophyta</taxon>
        <taxon>Embryophyta</taxon>
        <taxon>Tracheophyta</taxon>
        <taxon>Spermatophyta</taxon>
        <taxon>Magnoliopsida</taxon>
        <taxon>Liliopsida</taxon>
        <taxon>Poales</taxon>
        <taxon>Poaceae</taxon>
        <taxon>PACMAD clade</taxon>
        <taxon>Panicoideae</taxon>
        <taxon>Panicodae</taxon>
        <taxon>Paniceae</taxon>
        <taxon>Panicinae</taxon>
        <taxon>Panicum</taxon>
        <taxon>Panicum sect. Panicum</taxon>
    </lineage>
</organism>
<feature type="compositionally biased region" description="Low complexity" evidence="1">
    <location>
        <begin position="42"/>
        <end position="52"/>
    </location>
</feature>
<dbReference type="EMBL" id="PQIB02000007">
    <property type="protein sequence ID" value="RLN07198.1"/>
    <property type="molecule type" value="Genomic_DNA"/>
</dbReference>